<protein>
    <submittedName>
        <fullName evidence="2">Uncharacterized protein</fullName>
    </submittedName>
</protein>
<reference evidence="2 3" key="1">
    <citation type="submission" date="2024-09" db="EMBL/GenBank/DDBJ databases">
        <authorList>
            <person name="Sun Q."/>
            <person name="Mori K."/>
        </authorList>
    </citation>
    <scope>NUCLEOTIDE SEQUENCE [LARGE SCALE GENOMIC DNA]</scope>
    <source>
        <strain evidence="2 3">NCAIM B.02537</strain>
    </source>
</reference>
<dbReference type="RefSeq" id="WP_379481399.1">
    <property type="nucleotide sequence ID" value="NZ_JBHLTL010000006.1"/>
</dbReference>
<proteinExistence type="predicted"/>
<evidence type="ECO:0000313" key="2">
    <source>
        <dbReference type="EMBL" id="MFC0589942.1"/>
    </source>
</evidence>
<feature type="transmembrane region" description="Helical" evidence="1">
    <location>
        <begin position="23"/>
        <end position="43"/>
    </location>
</feature>
<keyword evidence="1" id="KW-0812">Transmembrane</keyword>
<organism evidence="2 3">
    <name type="scientific">Novosphingobium aquiterrae</name>
    <dbReference type="NCBI Taxonomy" id="624388"/>
    <lineage>
        <taxon>Bacteria</taxon>
        <taxon>Pseudomonadati</taxon>
        <taxon>Pseudomonadota</taxon>
        <taxon>Alphaproteobacteria</taxon>
        <taxon>Sphingomonadales</taxon>
        <taxon>Sphingomonadaceae</taxon>
        <taxon>Novosphingobium</taxon>
    </lineage>
</organism>
<name>A0ABV6PJC2_9SPHN</name>
<keyword evidence="1" id="KW-0472">Membrane</keyword>
<dbReference type="EMBL" id="JBHLTL010000006">
    <property type="protein sequence ID" value="MFC0589942.1"/>
    <property type="molecule type" value="Genomic_DNA"/>
</dbReference>
<sequence>MAQALTLAARQAIQLSPEATRRAMLYTCALALIGAGYFAPAAAASTACLASKAFAASV</sequence>
<evidence type="ECO:0000256" key="1">
    <source>
        <dbReference type="SAM" id="Phobius"/>
    </source>
</evidence>
<gene>
    <name evidence="2" type="ORF">ACFFF7_11000</name>
</gene>
<keyword evidence="3" id="KW-1185">Reference proteome</keyword>
<dbReference type="Proteomes" id="UP001589943">
    <property type="component" value="Unassembled WGS sequence"/>
</dbReference>
<evidence type="ECO:0000313" key="3">
    <source>
        <dbReference type="Proteomes" id="UP001589943"/>
    </source>
</evidence>
<keyword evidence="1" id="KW-1133">Transmembrane helix</keyword>
<accession>A0ABV6PJC2</accession>
<comment type="caution">
    <text evidence="2">The sequence shown here is derived from an EMBL/GenBank/DDBJ whole genome shotgun (WGS) entry which is preliminary data.</text>
</comment>